<organism evidence="3 4">
    <name type="scientific">Micromonospora antibiotica</name>
    <dbReference type="NCBI Taxonomy" id="2807623"/>
    <lineage>
        <taxon>Bacteria</taxon>
        <taxon>Bacillati</taxon>
        <taxon>Actinomycetota</taxon>
        <taxon>Actinomycetes</taxon>
        <taxon>Micromonosporales</taxon>
        <taxon>Micromonosporaceae</taxon>
        <taxon>Micromonospora</taxon>
    </lineage>
</organism>
<reference evidence="3 4" key="1">
    <citation type="submission" date="2021-03" db="EMBL/GenBank/DDBJ databases">
        <authorList>
            <person name="Lee D.-H."/>
        </authorList>
    </citation>
    <scope>NUCLEOTIDE SEQUENCE [LARGE SCALE GENOMIC DNA]</scope>
    <source>
        <strain evidence="3 4">MMS20-R2-23</strain>
    </source>
</reference>
<gene>
    <name evidence="3" type="ORF">JQN83_15485</name>
</gene>
<evidence type="ECO:0000256" key="2">
    <source>
        <dbReference type="SAM" id="SignalP"/>
    </source>
</evidence>
<feature type="signal peptide" evidence="2">
    <location>
        <begin position="1"/>
        <end position="27"/>
    </location>
</feature>
<dbReference type="RefSeq" id="WP_208567841.1">
    <property type="nucleotide sequence ID" value="NZ_JAGFWR010000007.1"/>
</dbReference>
<feature type="region of interest" description="Disordered" evidence="1">
    <location>
        <begin position="131"/>
        <end position="157"/>
    </location>
</feature>
<name>A0ABS3V9A9_9ACTN</name>
<keyword evidence="4" id="KW-1185">Reference proteome</keyword>
<feature type="region of interest" description="Disordered" evidence="1">
    <location>
        <begin position="28"/>
        <end position="53"/>
    </location>
</feature>
<proteinExistence type="predicted"/>
<evidence type="ECO:0000313" key="4">
    <source>
        <dbReference type="Proteomes" id="UP000671399"/>
    </source>
</evidence>
<protein>
    <recommendedName>
        <fullName evidence="5">Secreted protein</fullName>
    </recommendedName>
</protein>
<accession>A0ABS3V9A9</accession>
<dbReference type="Proteomes" id="UP000671399">
    <property type="component" value="Unassembled WGS sequence"/>
</dbReference>
<dbReference type="EMBL" id="JAGFWR010000007">
    <property type="protein sequence ID" value="MBO4162200.1"/>
    <property type="molecule type" value="Genomic_DNA"/>
</dbReference>
<comment type="caution">
    <text evidence="3">The sequence shown here is derived from an EMBL/GenBank/DDBJ whole genome shotgun (WGS) entry which is preliminary data.</text>
</comment>
<keyword evidence="2" id="KW-0732">Signal</keyword>
<sequence>MRRNQLSLLLALPVVAVLALSGCQSDAADDSGVASAGGGGAEPSLSAAAAMSDEERQLKFTTCLREQGLDVPDPQPGQKGPRFNGGSDVDPAKVQSALQQCREFAPNGGQPRQLDAGQVEQVRKLARCMRENGVPNFPDPAADGRIQPGRADIDLKDPAVRTAFDKCRETVPNLGERRGTS</sequence>
<feature type="region of interest" description="Disordered" evidence="1">
    <location>
        <begin position="66"/>
        <end position="92"/>
    </location>
</feature>
<evidence type="ECO:0000313" key="3">
    <source>
        <dbReference type="EMBL" id="MBO4162200.1"/>
    </source>
</evidence>
<feature type="chain" id="PRO_5046581570" description="Secreted protein" evidence="2">
    <location>
        <begin position="28"/>
        <end position="181"/>
    </location>
</feature>
<evidence type="ECO:0000256" key="1">
    <source>
        <dbReference type="SAM" id="MobiDB-lite"/>
    </source>
</evidence>
<dbReference type="PROSITE" id="PS51257">
    <property type="entry name" value="PROKAR_LIPOPROTEIN"/>
    <property type="match status" value="1"/>
</dbReference>
<evidence type="ECO:0008006" key="5">
    <source>
        <dbReference type="Google" id="ProtNLM"/>
    </source>
</evidence>